<evidence type="ECO:0000256" key="1">
    <source>
        <dbReference type="ARBA" id="ARBA00022448"/>
    </source>
</evidence>
<dbReference type="InterPro" id="IPR003593">
    <property type="entry name" value="AAA+_ATPase"/>
</dbReference>
<dbReference type="Gene3D" id="3.40.50.300">
    <property type="entry name" value="P-loop containing nucleotide triphosphate hydrolases"/>
    <property type="match status" value="1"/>
</dbReference>
<dbReference type="PANTHER" id="PTHR42734">
    <property type="entry name" value="METAL TRANSPORT SYSTEM ATP-BINDING PROTEIN TM_0124-RELATED"/>
    <property type="match status" value="1"/>
</dbReference>
<dbReference type="RefSeq" id="WP_277732944.1">
    <property type="nucleotide sequence ID" value="NZ_CP120733.1"/>
</dbReference>
<dbReference type="EMBL" id="CP120733">
    <property type="protein sequence ID" value="WFD10980.1"/>
    <property type="molecule type" value="Genomic_DNA"/>
</dbReference>
<dbReference type="InterPro" id="IPR003439">
    <property type="entry name" value="ABC_transporter-like_ATP-bd"/>
</dbReference>
<keyword evidence="6" id="KW-1185">Reference proteome</keyword>
<keyword evidence="3 5" id="KW-0067">ATP-binding</keyword>
<keyword evidence="2" id="KW-0547">Nucleotide-binding</keyword>
<proteinExistence type="predicted"/>
<evidence type="ECO:0000313" key="6">
    <source>
        <dbReference type="Proteomes" id="UP001222800"/>
    </source>
</evidence>
<evidence type="ECO:0000259" key="4">
    <source>
        <dbReference type="PROSITE" id="PS50893"/>
    </source>
</evidence>
<dbReference type="Pfam" id="PF00005">
    <property type="entry name" value="ABC_tran"/>
    <property type="match status" value="1"/>
</dbReference>
<dbReference type="PROSITE" id="PS50893">
    <property type="entry name" value="ABC_TRANSPORTER_2"/>
    <property type="match status" value="1"/>
</dbReference>
<sequence length="220" mass="24589">MNDIEMKNLSVKYGTVCALKDINLNIGSKEFVGITGPNGAGKSTLLKVLLGIIKPTSGSIILKDNVSIGYVPQFTSFDKQFPIKVLDVILMGNLSSKIKLFKKYSKKDIDRARNIMDKLGIKMFEHRQIGQLSGGQLQKVLIGRALMTDPEILVLDEPTASLDFKAKIDIYEMLSKIKKEKTIIIVTHDMEEVVSYTDRVVYLNKGLAKCKEGEHDRNII</sequence>
<dbReference type="InterPro" id="IPR050153">
    <property type="entry name" value="Metal_Ion_Import_ABC"/>
</dbReference>
<gene>
    <name evidence="5" type="ORF">P4S50_02585</name>
</gene>
<dbReference type="GO" id="GO:0005524">
    <property type="term" value="F:ATP binding"/>
    <property type="evidence" value="ECO:0007669"/>
    <property type="project" value="UniProtKB-KW"/>
</dbReference>
<dbReference type="InterPro" id="IPR017871">
    <property type="entry name" value="ABC_transporter-like_CS"/>
</dbReference>
<evidence type="ECO:0000256" key="3">
    <source>
        <dbReference type="ARBA" id="ARBA00022840"/>
    </source>
</evidence>
<dbReference type="PROSITE" id="PS00211">
    <property type="entry name" value="ABC_TRANSPORTER_1"/>
    <property type="match status" value="1"/>
</dbReference>
<name>A0ABY8EJ24_9FIRM</name>
<reference evidence="5 6" key="1">
    <citation type="submission" date="2023-03" db="EMBL/GenBank/DDBJ databases">
        <title>Complete genome sequence of Tepidibacter sp. SWIR-1, isolated from a deep-sea hydrothermal vent.</title>
        <authorList>
            <person name="Li X."/>
        </authorList>
    </citation>
    <scope>NUCLEOTIDE SEQUENCE [LARGE SCALE GENOMIC DNA]</scope>
    <source>
        <strain evidence="5 6">SWIR-1</strain>
    </source>
</reference>
<feature type="domain" description="ABC transporter" evidence="4">
    <location>
        <begin position="4"/>
        <end position="220"/>
    </location>
</feature>
<accession>A0ABY8EJ24</accession>
<evidence type="ECO:0000313" key="5">
    <source>
        <dbReference type="EMBL" id="WFD10980.1"/>
    </source>
</evidence>
<dbReference type="SUPFAM" id="SSF52540">
    <property type="entry name" value="P-loop containing nucleoside triphosphate hydrolases"/>
    <property type="match status" value="1"/>
</dbReference>
<organism evidence="5 6">
    <name type="scientific">Tepidibacter hydrothermalis</name>
    <dbReference type="NCBI Taxonomy" id="3036126"/>
    <lineage>
        <taxon>Bacteria</taxon>
        <taxon>Bacillati</taxon>
        <taxon>Bacillota</taxon>
        <taxon>Clostridia</taxon>
        <taxon>Peptostreptococcales</taxon>
        <taxon>Peptostreptococcaceae</taxon>
        <taxon>Tepidibacter</taxon>
    </lineage>
</organism>
<dbReference type="SMART" id="SM00382">
    <property type="entry name" value="AAA"/>
    <property type="match status" value="1"/>
</dbReference>
<protein>
    <submittedName>
        <fullName evidence="5">ABC transporter ATP-binding protein</fullName>
    </submittedName>
</protein>
<dbReference type="InterPro" id="IPR027417">
    <property type="entry name" value="P-loop_NTPase"/>
</dbReference>
<dbReference type="Proteomes" id="UP001222800">
    <property type="component" value="Chromosome"/>
</dbReference>
<keyword evidence="1" id="KW-0813">Transport</keyword>
<dbReference type="CDD" id="cd03235">
    <property type="entry name" value="ABC_Metallic_Cations"/>
    <property type="match status" value="1"/>
</dbReference>
<evidence type="ECO:0000256" key="2">
    <source>
        <dbReference type="ARBA" id="ARBA00022741"/>
    </source>
</evidence>